<sequence>MFVKTKKELVPSSRRSFYSSSIRLPISYIQRRNSLRVEYHIEFARVARLARLSENGSLQHLTRKEIEIYDKIPRDILKVSPVLLLTPLPFTNYLVFPLA</sequence>
<feature type="non-terminal residue" evidence="2">
    <location>
        <position position="1"/>
    </location>
</feature>
<dbReference type="Proteomes" id="UP001187531">
    <property type="component" value="Unassembled WGS sequence"/>
</dbReference>
<dbReference type="InterPro" id="IPR033122">
    <property type="entry name" value="LETM1-like_RBD"/>
</dbReference>
<evidence type="ECO:0000313" key="2">
    <source>
        <dbReference type="EMBL" id="KAK2720820.1"/>
    </source>
</evidence>
<dbReference type="GO" id="GO:0043022">
    <property type="term" value="F:ribosome binding"/>
    <property type="evidence" value="ECO:0007669"/>
    <property type="project" value="InterPro"/>
</dbReference>
<evidence type="ECO:0000313" key="3">
    <source>
        <dbReference type="Proteomes" id="UP001187531"/>
    </source>
</evidence>
<dbReference type="AlphaFoldDB" id="A0AA88HZ71"/>
<gene>
    <name evidence="2" type="ORF">QYM36_004633</name>
</gene>
<accession>A0AA88HZ71</accession>
<proteinExistence type="predicted"/>
<protein>
    <recommendedName>
        <fullName evidence="1">Letm1 RBD domain-containing protein</fullName>
    </recommendedName>
</protein>
<comment type="caution">
    <text evidence="2">The sequence shown here is derived from an EMBL/GenBank/DDBJ whole genome shotgun (WGS) entry which is preliminary data.</text>
</comment>
<name>A0AA88HZ71_ARTSF</name>
<dbReference type="Pfam" id="PF07766">
    <property type="entry name" value="LETM1_RBD"/>
    <property type="match status" value="1"/>
</dbReference>
<keyword evidence="3" id="KW-1185">Reference proteome</keyword>
<organism evidence="2 3">
    <name type="scientific">Artemia franciscana</name>
    <name type="common">Brine shrimp</name>
    <name type="synonym">Artemia sanfranciscana</name>
    <dbReference type="NCBI Taxonomy" id="6661"/>
    <lineage>
        <taxon>Eukaryota</taxon>
        <taxon>Metazoa</taxon>
        <taxon>Ecdysozoa</taxon>
        <taxon>Arthropoda</taxon>
        <taxon>Crustacea</taxon>
        <taxon>Branchiopoda</taxon>
        <taxon>Anostraca</taxon>
        <taxon>Artemiidae</taxon>
        <taxon>Artemia</taxon>
    </lineage>
</organism>
<reference evidence="2" key="1">
    <citation type="submission" date="2023-07" db="EMBL/GenBank/DDBJ databases">
        <title>Chromosome-level genome assembly of Artemia franciscana.</title>
        <authorList>
            <person name="Jo E."/>
        </authorList>
    </citation>
    <scope>NUCLEOTIDE SEQUENCE</scope>
    <source>
        <tissue evidence="2">Whole body</tissue>
    </source>
</reference>
<evidence type="ECO:0000259" key="1">
    <source>
        <dbReference type="Pfam" id="PF07766"/>
    </source>
</evidence>
<feature type="domain" description="Letm1 RBD" evidence="1">
    <location>
        <begin position="61"/>
        <end position="98"/>
    </location>
</feature>
<dbReference type="EMBL" id="JAVRJZ010000007">
    <property type="protein sequence ID" value="KAK2720820.1"/>
    <property type="molecule type" value="Genomic_DNA"/>
</dbReference>